<feature type="domain" description="DUF6538" evidence="2">
    <location>
        <begin position="7"/>
        <end position="65"/>
    </location>
</feature>
<dbReference type="InterPro" id="IPR046668">
    <property type="entry name" value="DUF6538"/>
</dbReference>
<dbReference type="GO" id="GO:0006310">
    <property type="term" value="P:DNA recombination"/>
    <property type="evidence" value="ECO:0007669"/>
    <property type="project" value="UniProtKB-KW"/>
</dbReference>
<dbReference type="AlphaFoldDB" id="A0AA43ZAW1"/>
<accession>A0AA43ZAW1</accession>
<dbReference type="InterPro" id="IPR013762">
    <property type="entry name" value="Integrase-like_cat_sf"/>
</dbReference>
<evidence type="ECO:0000313" key="4">
    <source>
        <dbReference type="Proteomes" id="UP000736384"/>
    </source>
</evidence>
<evidence type="ECO:0000256" key="1">
    <source>
        <dbReference type="ARBA" id="ARBA00023172"/>
    </source>
</evidence>
<comment type="caution">
    <text evidence="3">The sequence shown here is derived from an EMBL/GenBank/DDBJ whole genome shotgun (WGS) entry which is preliminary data.</text>
</comment>
<dbReference type="Gene3D" id="1.10.443.10">
    <property type="entry name" value="Intergrase catalytic core"/>
    <property type="match status" value="1"/>
</dbReference>
<dbReference type="CDD" id="cd01184">
    <property type="entry name" value="INT_C_like_1"/>
    <property type="match status" value="1"/>
</dbReference>
<dbReference type="GO" id="GO:0015074">
    <property type="term" value="P:DNA integration"/>
    <property type="evidence" value="ECO:0007669"/>
    <property type="project" value="InterPro"/>
</dbReference>
<gene>
    <name evidence="3" type="ORF">HA520_19300</name>
</gene>
<evidence type="ECO:0000313" key="3">
    <source>
        <dbReference type="EMBL" id="NHN79396.1"/>
    </source>
</evidence>
<dbReference type="RefSeq" id="WP_165893838.1">
    <property type="nucleotide sequence ID" value="NZ_JAAPAP010000019.1"/>
</dbReference>
<evidence type="ECO:0000259" key="2">
    <source>
        <dbReference type="Pfam" id="PF20172"/>
    </source>
</evidence>
<keyword evidence="1" id="KW-0233">DNA recombination</keyword>
<dbReference type="EMBL" id="JAAPAP010000019">
    <property type="protein sequence ID" value="NHN79396.1"/>
    <property type="molecule type" value="Genomic_DNA"/>
</dbReference>
<dbReference type="GO" id="GO:0003677">
    <property type="term" value="F:DNA binding"/>
    <property type="evidence" value="ECO:0007669"/>
    <property type="project" value="InterPro"/>
</dbReference>
<name>A0AA43ZAW1_9GAMM</name>
<dbReference type="InterPro" id="IPR011010">
    <property type="entry name" value="DNA_brk_join_enz"/>
</dbReference>
<reference evidence="3" key="1">
    <citation type="submission" date="2020-03" db="EMBL/GenBank/DDBJ databases">
        <title>Genome assembly of Azotobacter chroococcum W5.</title>
        <authorList>
            <person name="Kannepalli A."/>
        </authorList>
    </citation>
    <scope>NUCLEOTIDE SEQUENCE</scope>
    <source>
        <strain evidence="3">W5</strain>
    </source>
</reference>
<dbReference type="Pfam" id="PF20172">
    <property type="entry name" value="DUF6538"/>
    <property type="match status" value="1"/>
</dbReference>
<proteinExistence type="predicted"/>
<dbReference type="Proteomes" id="UP000736384">
    <property type="component" value="Unassembled WGS sequence"/>
</dbReference>
<sequence>MKPSPSYLFKNRHGTFYFRMVIPAPLRPLINGKREIRRSLKTDSRRLAIKRARQFAVRYETAFDKAISSMTTTRDGDDVLTEEDIKLLEELDLPAAGAWSDPPSNTPPEPVLTDEQIEARQRRREVERLLTGAYGRAIPAVQEPLAQRLLALSSSYQPTELRQILPRLRDELIKSAIAPAPAPAPAPTFDPAMADWTLYQVWQHQLERDRADIAATGGQARHGGTLEERERRARVMTVLTQHKPVSQLSKRDWQAAYDAARRMKAGVTVSVAPDPQTPLAELLTDDPALMTGHERTTAVIASMKQLQTYARFLELTTISPDDLDIPPIQERTTAGSRSSKAIFTPSDLEKIFSGWIYQGDIPRRTKAYPFWYWLPLVAYFTGARTGEITQLDTADIRAINGHPCFDFCEDDPKAFEAKRIKTGEARQVPIHPCLIELGFLDYVASQAQDRQKKLFGDGLTYMEPRHDTDANKEGWTKRAGKFFNEAPDGYLVTTGVHQPRDGKSIYSFRHTLVTTLRNAERGGQELKQTLINAITGHREKDVQGRHYDNGPTIELKLDALLLMPIPEAIQRLKGYKPDFVDRFGDTLTKSIASHRRKYPRTI</sequence>
<organism evidence="3 4">
    <name type="scientific">Azotobacter chroococcum</name>
    <dbReference type="NCBI Taxonomy" id="353"/>
    <lineage>
        <taxon>Bacteria</taxon>
        <taxon>Pseudomonadati</taxon>
        <taxon>Pseudomonadota</taxon>
        <taxon>Gammaproteobacteria</taxon>
        <taxon>Pseudomonadales</taxon>
        <taxon>Pseudomonadaceae</taxon>
        <taxon>Azotobacter</taxon>
    </lineage>
</organism>
<protein>
    <submittedName>
        <fullName evidence="3">Site-specific integrase</fullName>
    </submittedName>
</protein>
<dbReference type="SUPFAM" id="SSF56349">
    <property type="entry name" value="DNA breaking-rejoining enzymes"/>
    <property type="match status" value="1"/>
</dbReference>